<dbReference type="HOGENOM" id="CLU_098389_0_1_11"/>
<dbReference type="CDD" id="cd04301">
    <property type="entry name" value="NAT_SF"/>
    <property type="match status" value="1"/>
</dbReference>
<dbReference type="KEGG" id="fra:Francci3_2790"/>
<dbReference type="Proteomes" id="UP000001937">
    <property type="component" value="Chromosome"/>
</dbReference>
<dbReference type="PROSITE" id="PS51186">
    <property type="entry name" value="GNAT"/>
    <property type="match status" value="1"/>
</dbReference>
<dbReference type="InterPro" id="IPR016181">
    <property type="entry name" value="Acyl_CoA_acyltransferase"/>
</dbReference>
<evidence type="ECO:0000313" key="2">
    <source>
        <dbReference type="EMBL" id="ABD12148.1"/>
    </source>
</evidence>
<dbReference type="AlphaFoldDB" id="Q2J994"/>
<dbReference type="SUPFAM" id="SSF55729">
    <property type="entry name" value="Acyl-CoA N-acyltransferases (Nat)"/>
    <property type="match status" value="1"/>
</dbReference>
<dbReference type="Pfam" id="PF00583">
    <property type="entry name" value="Acetyltransf_1"/>
    <property type="match status" value="1"/>
</dbReference>
<accession>Q2J994</accession>
<protein>
    <submittedName>
        <fullName evidence="2">GCN5-related N-acetyltransferase</fullName>
    </submittedName>
</protein>
<dbReference type="PhylomeDB" id="Q2J994"/>
<reference evidence="2 3" key="1">
    <citation type="journal article" date="2007" name="Genome Res.">
        <title>Genome characteristics of facultatively symbiotic Frankia sp. strains reflect host range and host plant biogeography.</title>
        <authorList>
            <person name="Normand P."/>
            <person name="Lapierre P."/>
            <person name="Tisa L.S."/>
            <person name="Gogarten J.P."/>
            <person name="Alloisio N."/>
            <person name="Bagnarol E."/>
            <person name="Bassi C.A."/>
            <person name="Berry A.M."/>
            <person name="Bickhart D.M."/>
            <person name="Choisne N."/>
            <person name="Couloux A."/>
            <person name="Cournoyer B."/>
            <person name="Cruveiller S."/>
            <person name="Daubin V."/>
            <person name="Demange N."/>
            <person name="Francino M.P."/>
            <person name="Goltsman E."/>
            <person name="Huang Y."/>
            <person name="Kopp O.R."/>
            <person name="Labarre L."/>
            <person name="Lapidus A."/>
            <person name="Lavire C."/>
            <person name="Marechal J."/>
            <person name="Martinez M."/>
            <person name="Mastronunzio J.E."/>
            <person name="Mullin B.C."/>
            <person name="Niemann J."/>
            <person name="Pujic P."/>
            <person name="Rawnsley T."/>
            <person name="Rouy Z."/>
            <person name="Schenowitz C."/>
            <person name="Sellstedt A."/>
            <person name="Tavares F."/>
            <person name="Tomkins J.P."/>
            <person name="Vallenet D."/>
            <person name="Valverde C."/>
            <person name="Wall L.G."/>
            <person name="Wang Y."/>
            <person name="Medigue C."/>
            <person name="Benson D.R."/>
        </authorList>
    </citation>
    <scope>NUCLEOTIDE SEQUENCE [LARGE SCALE GENOMIC DNA]</scope>
    <source>
        <strain evidence="3">DSM 45818 / CECT 9043 / CcI3</strain>
    </source>
</reference>
<gene>
    <name evidence="2" type="ordered locus">Francci3_2790</name>
</gene>
<evidence type="ECO:0000259" key="1">
    <source>
        <dbReference type="PROSITE" id="PS51186"/>
    </source>
</evidence>
<dbReference type="eggNOG" id="COG0456">
    <property type="taxonomic scope" value="Bacteria"/>
</dbReference>
<name>Q2J994_FRACC</name>
<proteinExistence type="predicted"/>
<dbReference type="RefSeq" id="WP_011437178.1">
    <property type="nucleotide sequence ID" value="NC_007777.1"/>
</dbReference>
<organism evidence="2 3">
    <name type="scientific">Frankia casuarinae (strain DSM 45818 / CECT 9043 / HFP020203 / CcI3)</name>
    <dbReference type="NCBI Taxonomy" id="106370"/>
    <lineage>
        <taxon>Bacteria</taxon>
        <taxon>Bacillati</taxon>
        <taxon>Actinomycetota</taxon>
        <taxon>Actinomycetes</taxon>
        <taxon>Frankiales</taxon>
        <taxon>Frankiaceae</taxon>
        <taxon>Frankia</taxon>
    </lineage>
</organism>
<sequence length="237" mass="25803">MGRMRSVSHAYPGDLTFRRATEADVAAIVELVESAYRGESSRAGWTTEADLLAGRRTDAAAVGAALAALDSVVLLAQDPDGALLGCCHVERRVEPPARSEHAATEVTDATEVTRSGYATHGQADAERCGPDVSPLIGSYFGMFAVSPTRQGNGLGDTLLRLAERHAVTACSAAWTDLLVIAQRAELIAWYQRRGYVLTTRTSPFPYDDERFGRPLRPDLYFVVLRKRFGDRPGFSDR</sequence>
<dbReference type="EMBL" id="CP000249">
    <property type="protein sequence ID" value="ABD12148.1"/>
    <property type="molecule type" value="Genomic_DNA"/>
</dbReference>
<keyword evidence="3" id="KW-1185">Reference proteome</keyword>
<dbReference type="InterPro" id="IPR000182">
    <property type="entry name" value="GNAT_dom"/>
</dbReference>
<dbReference type="GO" id="GO:0016747">
    <property type="term" value="F:acyltransferase activity, transferring groups other than amino-acyl groups"/>
    <property type="evidence" value="ECO:0007669"/>
    <property type="project" value="InterPro"/>
</dbReference>
<dbReference type="STRING" id="106370.Francci3_2790"/>
<dbReference type="Gene3D" id="3.40.630.30">
    <property type="match status" value="1"/>
</dbReference>
<feature type="domain" description="N-acetyltransferase" evidence="1">
    <location>
        <begin position="15"/>
        <end position="216"/>
    </location>
</feature>
<evidence type="ECO:0000313" key="3">
    <source>
        <dbReference type="Proteomes" id="UP000001937"/>
    </source>
</evidence>